<dbReference type="InterPro" id="IPR056835">
    <property type="entry name" value="ARM_TT21_5th"/>
</dbReference>
<dbReference type="GO" id="GO:0005929">
    <property type="term" value="C:cilium"/>
    <property type="evidence" value="ECO:0007669"/>
    <property type="project" value="GOC"/>
</dbReference>
<dbReference type="InterPro" id="IPR011990">
    <property type="entry name" value="TPR-like_helical_dom_sf"/>
</dbReference>
<evidence type="ECO:0000256" key="2">
    <source>
        <dbReference type="ARBA" id="ARBA00022737"/>
    </source>
</evidence>
<accession>A0A813QCN1</accession>
<evidence type="ECO:0000313" key="11">
    <source>
        <dbReference type="Proteomes" id="UP000663879"/>
    </source>
</evidence>
<reference evidence="10" key="1">
    <citation type="submission" date="2021-02" db="EMBL/GenBank/DDBJ databases">
        <authorList>
            <person name="Nowell W R."/>
        </authorList>
    </citation>
    <scope>NUCLEOTIDE SEQUENCE</scope>
    <source>
        <strain evidence="10">Ploen Becks lab</strain>
    </source>
</reference>
<feature type="repeat" description="TPR" evidence="4">
    <location>
        <begin position="1182"/>
        <end position="1215"/>
    </location>
</feature>
<dbReference type="GO" id="GO:0035721">
    <property type="term" value="P:intraciliary retrograde transport"/>
    <property type="evidence" value="ECO:0007669"/>
    <property type="project" value="TreeGrafter"/>
</dbReference>
<dbReference type="Pfam" id="PF25060">
    <property type="entry name" value="ARM_TT21_2nd"/>
    <property type="match status" value="1"/>
</dbReference>
<dbReference type="EMBL" id="CAJNOC010000473">
    <property type="protein sequence ID" value="CAF0765805.1"/>
    <property type="molecule type" value="Genomic_DNA"/>
</dbReference>
<dbReference type="Pfam" id="PF25063">
    <property type="entry name" value="ARM_TT21_C"/>
    <property type="match status" value="1"/>
</dbReference>
<dbReference type="InterPro" id="IPR056833">
    <property type="entry name" value="ARM_TT21_N"/>
</dbReference>
<evidence type="ECO:0000256" key="1">
    <source>
        <dbReference type="ARBA" id="ARBA00010935"/>
    </source>
</evidence>
<evidence type="ECO:0000259" key="5">
    <source>
        <dbReference type="Pfam" id="PF25060"/>
    </source>
</evidence>
<feature type="domain" description="Tetratricopeptide repeat protein 21A/21B N-terminal ARM repeat" evidence="6">
    <location>
        <begin position="12"/>
        <end position="230"/>
    </location>
</feature>
<dbReference type="Pfam" id="PF25062">
    <property type="entry name" value="ARM_TT21_N"/>
    <property type="match status" value="1"/>
</dbReference>
<keyword evidence="2" id="KW-0677">Repeat</keyword>
<feature type="domain" description="Tetratricopeptide repeat protein 21A/21B fourth ARM" evidence="9">
    <location>
        <begin position="750"/>
        <end position="902"/>
    </location>
</feature>
<dbReference type="PANTHER" id="PTHR14699:SF0">
    <property type="entry name" value="TETRATRICOPEPTIDE REPEAT PROTEIN 21 HOMOLOG"/>
    <property type="match status" value="1"/>
</dbReference>
<dbReference type="InterPro" id="IPR056832">
    <property type="entry name" value="ARM_TT21_2nd"/>
</dbReference>
<dbReference type="InterPro" id="IPR056834">
    <property type="entry name" value="ARM_TT21_C"/>
</dbReference>
<dbReference type="OrthoDB" id="10259630at2759"/>
<dbReference type="Gene3D" id="1.25.40.10">
    <property type="entry name" value="Tetratricopeptide repeat domain"/>
    <property type="match status" value="7"/>
</dbReference>
<dbReference type="SMART" id="SM00028">
    <property type="entry name" value="TPR"/>
    <property type="match status" value="14"/>
</dbReference>
<dbReference type="InterPro" id="IPR056836">
    <property type="entry name" value="ARM_TT21_4th"/>
</dbReference>
<dbReference type="Pfam" id="PF25068">
    <property type="entry name" value="ARM_TT21_4th"/>
    <property type="match status" value="1"/>
</dbReference>
<dbReference type="GO" id="GO:0030991">
    <property type="term" value="C:intraciliary transport particle A"/>
    <property type="evidence" value="ECO:0007669"/>
    <property type="project" value="TreeGrafter"/>
</dbReference>
<dbReference type="PROSITE" id="PS50005">
    <property type="entry name" value="TPR"/>
    <property type="match status" value="2"/>
</dbReference>
<feature type="domain" description="Tetratricopeptide repeat protein 21A/21B second ARM" evidence="5">
    <location>
        <begin position="269"/>
        <end position="537"/>
    </location>
</feature>
<keyword evidence="11" id="KW-1185">Reference proteome</keyword>
<evidence type="ECO:0000256" key="3">
    <source>
        <dbReference type="ARBA" id="ARBA00022803"/>
    </source>
</evidence>
<evidence type="ECO:0000259" key="6">
    <source>
        <dbReference type="Pfam" id="PF25062"/>
    </source>
</evidence>
<evidence type="ECO:0000259" key="8">
    <source>
        <dbReference type="Pfam" id="PF25064"/>
    </source>
</evidence>
<dbReference type="InterPro" id="IPR019734">
    <property type="entry name" value="TPR_rpt"/>
</dbReference>
<name>A0A813QCN1_9BILA</name>
<feature type="domain" description="Tetratricopeptide repeat protein 21A/21B fifth ARM repeats" evidence="8">
    <location>
        <begin position="948"/>
        <end position="1060"/>
    </location>
</feature>
<feature type="domain" description="Tetratricopeptide repeat protein 21A/21B C-terminal ARM" evidence="7">
    <location>
        <begin position="1091"/>
        <end position="1296"/>
    </location>
</feature>
<organism evidence="10 11">
    <name type="scientific">Brachionus calyciflorus</name>
    <dbReference type="NCBI Taxonomy" id="104777"/>
    <lineage>
        <taxon>Eukaryota</taxon>
        <taxon>Metazoa</taxon>
        <taxon>Spiralia</taxon>
        <taxon>Gnathifera</taxon>
        <taxon>Rotifera</taxon>
        <taxon>Eurotatoria</taxon>
        <taxon>Monogononta</taxon>
        <taxon>Pseudotrocha</taxon>
        <taxon>Ploima</taxon>
        <taxon>Brachionidae</taxon>
        <taxon>Brachionus</taxon>
    </lineage>
</organism>
<dbReference type="InterPro" id="IPR040364">
    <property type="entry name" value="TTC21A/TTC21B"/>
</dbReference>
<dbReference type="SUPFAM" id="SSF48452">
    <property type="entry name" value="TPR-like"/>
    <property type="match status" value="4"/>
</dbReference>
<evidence type="ECO:0000313" key="10">
    <source>
        <dbReference type="EMBL" id="CAF0765805.1"/>
    </source>
</evidence>
<evidence type="ECO:0000256" key="4">
    <source>
        <dbReference type="PROSITE-ProRule" id="PRU00339"/>
    </source>
</evidence>
<evidence type="ECO:0000259" key="9">
    <source>
        <dbReference type="Pfam" id="PF25068"/>
    </source>
</evidence>
<comment type="similarity">
    <text evidence="1">Belongs to the TTC21 family.</text>
</comment>
<proteinExistence type="inferred from homology"/>
<feature type="repeat" description="TPR" evidence="4">
    <location>
        <begin position="714"/>
        <end position="747"/>
    </location>
</feature>
<evidence type="ECO:0008006" key="12">
    <source>
        <dbReference type="Google" id="ProtNLM"/>
    </source>
</evidence>
<protein>
    <recommendedName>
        <fullName evidence="12">Tetratricopeptide repeat protein 21B</fullName>
    </recommendedName>
</protein>
<dbReference type="Proteomes" id="UP000663879">
    <property type="component" value="Unassembled WGS sequence"/>
</dbReference>
<sequence length="1301" mass="149936">MAENDPVLISQILYYIREGYFNTASGKIINGLKSYINDNVLKYYYSLTLMLQDRNHEAVRELESLRNREDVALGSMIALVYAHKKFQSQDREAIVELETRIKEMRKKADEKSLYYAGFFWYSVKRPDKAKEYIDRGLKQNDSFCENLCVRGWIEILTDPKKALIYFEKSLSVNSKFFDAMLGTSKGKELLNQFSQALDCVNRILVNNPNLVGIVVEKMKLQLCSQDWDQCNEVSLRALSLDNECLEAFRYQILELLCRDGRYADAADGISNLLRKIEKNEPSSHGLYYDYSKVFARVCGRSGIVLKETEKYLEKAIQLDSENVDYLNELGAQKIAQEKYKDAIKCYNIVLKKDTENITAILGRLKCQMNEDNLEDVGQQLEFLAEALQAVNVHPEFPYLKAIYNKKTNNSDKNVKLIDESITTHFKALKGLPLGKSYFYNLNPDFVLELVKEYMAFAPSSPLEDGQPINSILKKCGAILEPLTKAVPGLIQGIFYLAKVKYISGEVDSAKVNLQRILDKDPSYSEAHILMAQIHLRNNDFKSANQSLEYGLSYNFTIKNQPTYHLIKARIYKQQGNYQEALKTLSLAMQLPGVKQQSKTQVEISIQDRASVYLELSEMYLMNKLQHEATKIIQDALNEFKGTSEETRISVANVDLLLSRGDVDNALNILKKIESSQPYYVEAREKMAKIYLNNRKDRRLYIATYKELAEKFQNPNTLNLLGDAYMNIIEPEKAVEVYETAMAKNPKDSVLAKKIGQALIKSHQYTKAISYYTAALKSGHQHLLRYDLAELYNKLNQLDSAEKIISEALSEINADPEYLGMVAKCYILAYDINFKRNRSDSLLTSLEKAKEFQLKAIKRAQVDNPDLLEELKKNLSAIYKKFFEHHSESKDYNAAEKALKEAILQDESDREAQLMLANHYLKTENLETCAQLCNHMLKSTSNPDVEILAILANLNFKKDDIDQGIAKFTELFEKKRDHYDGLCTLIRFLYRAGKIDDAKEFFEKIDKDLPKAPTEPGYNYAMGLYYQLSSKPTEALKYYNKCRGDKMYGRLASIEMADLCLNPENEIRSDEDWRKKNLSQKQDSSKIAKETAIKLLQIAQDKPNDLKFRIMENYCHMHTNDKASLEKALENFAQLENIHKDHPSVLRGIAECYMLLKQVPKARNYLKRASTIPWNSDDADDLEKCWLLLASTYMANGKYDQALEFCKKCLEYNKSCTKAYEFTGMIMEREAAYKDASENYFKAWIYGNKNQPNVGYKLAFNYLKDKKYIEAIDISHYVIEKFPDFPKIRKDILEKARQSYRT</sequence>
<evidence type="ECO:0000259" key="7">
    <source>
        <dbReference type="Pfam" id="PF25063"/>
    </source>
</evidence>
<dbReference type="Pfam" id="PF25058">
    <property type="entry name" value="ARM_TT21"/>
    <property type="match status" value="1"/>
</dbReference>
<keyword evidence="3 4" id="KW-0802">TPR repeat</keyword>
<dbReference type="GO" id="GO:0061512">
    <property type="term" value="P:protein localization to cilium"/>
    <property type="evidence" value="ECO:0007669"/>
    <property type="project" value="TreeGrafter"/>
</dbReference>
<dbReference type="Pfam" id="PF25064">
    <property type="entry name" value="ARM_TT21_5th"/>
    <property type="match status" value="1"/>
</dbReference>
<dbReference type="FunFam" id="1.25.40.10:FF:000377">
    <property type="entry name" value="Tetratricopeptide repeat domain 21B"/>
    <property type="match status" value="1"/>
</dbReference>
<gene>
    <name evidence="10" type="ORF">OXX778_LOCUS4683</name>
</gene>
<comment type="caution">
    <text evidence="10">The sequence shown here is derived from an EMBL/GenBank/DDBJ whole genome shotgun (WGS) entry which is preliminary data.</text>
</comment>
<dbReference type="FunFam" id="1.25.40.10:FF:000197">
    <property type="entry name" value="Tetratricopeptide repeat domain 21B"/>
    <property type="match status" value="1"/>
</dbReference>
<dbReference type="PANTHER" id="PTHR14699">
    <property type="entry name" value="STI2 PROTEIN-RELATED"/>
    <property type="match status" value="1"/>
</dbReference>